<dbReference type="OrthoDB" id="2991180at2"/>
<dbReference type="RefSeq" id="WP_067978375.1">
    <property type="nucleotide sequence ID" value="NZ_CP014163.1"/>
</dbReference>
<name>A0A0X8FKU7_9LACT</name>
<dbReference type="PANTHER" id="PTHR40027">
    <property type="entry name" value="CELL DIVISION PROTEIN DIVIC"/>
    <property type="match status" value="1"/>
</dbReference>
<accession>A0A0X8FKU7</accession>
<dbReference type="Pfam" id="PF04977">
    <property type="entry name" value="DivIC"/>
    <property type="match status" value="1"/>
</dbReference>
<evidence type="ECO:0000313" key="2">
    <source>
        <dbReference type="Proteomes" id="UP000062260"/>
    </source>
</evidence>
<reference evidence="1 2" key="1">
    <citation type="journal article" date="2016" name="Genome Announc.">
        <title>Complete Genome Sequences of Aerococcus christensenii CCUG 28831T, Aerococcus sanguinicola CCUG 43001T, Aerococcus urinae CCUG 36881T, Aerococcus urinaeequi CCUG 28094T, Aerococcus urinaehominis CCUG 42038 BT, and Aerococcus viridans CCUG 4311T.</title>
        <authorList>
            <person name="Carkaci D."/>
            <person name="Dargis R."/>
            <person name="Nielsen X.C."/>
            <person name="Skovgaard O."/>
            <person name="Fuursted K."/>
            <person name="Christensen J.J."/>
        </authorList>
    </citation>
    <scope>NUCLEOTIDE SEQUENCE [LARGE SCALE GENOMIC DNA]</scope>
    <source>
        <strain evidence="1 2">CCUG42038B</strain>
    </source>
</reference>
<organism evidence="1 2">
    <name type="scientific">Aerococcus urinaehominis</name>
    <dbReference type="NCBI Taxonomy" id="128944"/>
    <lineage>
        <taxon>Bacteria</taxon>
        <taxon>Bacillati</taxon>
        <taxon>Bacillota</taxon>
        <taxon>Bacilli</taxon>
        <taxon>Lactobacillales</taxon>
        <taxon>Aerococcaceae</taxon>
        <taxon>Aerococcus</taxon>
    </lineage>
</organism>
<evidence type="ECO:0000313" key="1">
    <source>
        <dbReference type="EMBL" id="AMB99167.1"/>
    </source>
</evidence>
<dbReference type="AlphaFoldDB" id="A0A0X8FKU7"/>
<dbReference type="PANTHER" id="PTHR40027:SF1">
    <property type="entry name" value="CELL DIVISION PROTEIN DIVIC"/>
    <property type="match status" value="1"/>
</dbReference>
<dbReference type="InterPro" id="IPR007060">
    <property type="entry name" value="FtsL/DivIC"/>
</dbReference>
<proteinExistence type="predicted"/>
<dbReference type="KEGG" id="auh:AWM75_03725"/>
<sequence length="149" mass="17191">MSEDGRGKQDNLAAIDDERSQAALAQQQYRQKLKQRQTKLRKLIMMTACSVMLLFSLLSLSQFIRSQMSIRQMEQEISHLSDQVASEEEVVAVLENQANLLKDDAYVAKLARSRYYLSKDDEIIFSLPEDNDSKQAQILNRVYQDQKES</sequence>
<reference evidence="2" key="2">
    <citation type="submission" date="2016-01" db="EMBL/GenBank/DDBJ databases">
        <title>Six Aerococcus type strain genome sequencing and assembly using PacBio and Illumina Hiseq.</title>
        <authorList>
            <person name="Carkaci D."/>
            <person name="Dargis R."/>
            <person name="Nielsen X.C."/>
            <person name="Skovgaard O."/>
            <person name="Fuursted K."/>
            <person name="Christensen J.J."/>
        </authorList>
    </citation>
    <scope>NUCLEOTIDE SEQUENCE [LARGE SCALE GENOMIC DNA]</scope>
    <source>
        <strain evidence="2">CCUG42038B</strain>
    </source>
</reference>
<dbReference type="Proteomes" id="UP000062260">
    <property type="component" value="Chromosome"/>
</dbReference>
<protein>
    <submittedName>
        <fullName evidence="1">Uncharacterized protein</fullName>
    </submittedName>
</protein>
<dbReference type="GO" id="GO:0051301">
    <property type="term" value="P:cell division"/>
    <property type="evidence" value="ECO:0007669"/>
    <property type="project" value="InterPro"/>
</dbReference>
<dbReference type="InterPro" id="IPR039076">
    <property type="entry name" value="DivIC"/>
</dbReference>
<dbReference type="STRING" id="128944.AWM75_03725"/>
<dbReference type="EMBL" id="CP014163">
    <property type="protein sequence ID" value="AMB99167.1"/>
    <property type="molecule type" value="Genomic_DNA"/>
</dbReference>
<gene>
    <name evidence="1" type="ORF">AWM75_03725</name>
</gene>
<keyword evidence="2" id="KW-1185">Reference proteome</keyword>